<protein>
    <submittedName>
        <fullName evidence="1">Uncharacterized protein</fullName>
    </submittedName>
</protein>
<dbReference type="Proteomes" id="UP000184000">
    <property type="component" value="Unassembled WGS sequence"/>
</dbReference>
<evidence type="ECO:0000313" key="2">
    <source>
        <dbReference type="Proteomes" id="UP000184000"/>
    </source>
</evidence>
<reference evidence="1 2" key="1">
    <citation type="submission" date="2016-11" db="EMBL/GenBank/DDBJ databases">
        <authorList>
            <person name="Jaros S."/>
            <person name="Januszkiewicz K."/>
            <person name="Wedrychowicz H."/>
        </authorList>
    </citation>
    <scope>NUCLEOTIDE SEQUENCE [LARGE SCALE GENOMIC DNA]</scope>
    <source>
        <strain evidence="1 2">DSM 18231</strain>
    </source>
</reference>
<accession>A0A1M5MSD3</accession>
<dbReference type="RefSeq" id="WP_073299829.1">
    <property type="nucleotide sequence ID" value="NZ_FQXA01000002.1"/>
</dbReference>
<evidence type="ECO:0000313" key="1">
    <source>
        <dbReference type="EMBL" id="SHG79703.1"/>
    </source>
</evidence>
<sequence length="68" mass="7580">MKWAQKKNRDGHPIKDCWVTDTGYTVAICRLPEQRFAVTRPAGDVPFAYVGTRDEVVRAISSDQGAAQ</sequence>
<dbReference type="GeneID" id="98638183"/>
<organism evidence="1 2">
    <name type="scientific">Stutzerimonas xanthomarina DSM 18231</name>
    <dbReference type="NCBI Taxonomy" id="1403346"/>
    <lineage>
        <taxon>Bacteria</taxon>
        <taxon>Pseudomonadati</taxon>
        <taxon>Pseudomonadota</taxon>
        <taxon>Gammaproteobacteria</taxon>
        <taxon>Pseudomonadales</taxon>
        <taxon>Pseudomonadaceae</taxon>
        <taxon>Stutzerimonas</taxon>
    </lineage>
</organism>
<gene>
    <name evidence="1" type="ORF">SAMN02744645_1435</name>
</gene>
<dbReference type="AlphaFoldDB" id="A0A1M5MSD3"/>
<name>A0A1M5MSD3_9GAMM</name>
<proteinExistence type="predicted"/>
<dbReference type="EMBL" id="FQXA01000002">
    <property type="protein sequence ID" value="SHG79703.1"/>
    <property type="molecule type" value="Genomic_DNA"/>
</dbReference>